<gene>
    <name evidence="2" type="ORF">Psch_01218</name>
</gene>
<comment type="caution">
    <text evidence="2">The sequence shown here is derived from an EMBL/GenBank/DDBJ whole genome shotgun (WGS) entry which is preliminary data.</text>
</comment>
<dbReference type="PANTHER" id="PTHR38755:SF1">
    <property type="entry name" value="METHYLENE-TETRAHYDROFOLATE REDUCTASE C-TERMINAL DOMAIN-CONTAINING PROTEIN"/>
    <property type="match status" value="1"/>
</dbReference>
<feature type="domain" description="Methylene-tetrahydrofolate reductase C-terminal-like" evidence="1">
    <location>
        <begin position="112"/>
        <end position="205"/>
    </location>
</feature>
<evidence type="ECO:0000313" key="3">
    <source>
        <dbReference type="Proteomes" id="UP000298324"/>
    </source>
</evidence>
<proteinExistence type="predicted"/>
<dbReference type="RefSeq" id="WP_190239497.1">
    <property type="nucleotide sequence ID" value="NZ_QFGA01000001.1"/>
</dbReference>
<dbReference type="Pfam" id="PF12225">
    <property type="entry name" value="DUF5981"/>
    <property type="match status" value="1"/>
</dbReference>
<accession>A0A4Y7RFW4</accession>
<protein>
    <recommendedName>
        <fullName evidence="1">Methylene-tetrahydrofolate reductase C-terminal-like domain-containing protein</fullName>
    </recommendedName>
</protein>
<keyword evidence="3" id="KW-1185">Reference proteome</keyword>
<evidence type="ECO:0000259" key="1">
    <source>
        <dbReference type="Pfam" id="PF12225"/>
    </source>
</evidence>
<dbReference type="Proteomes" id="UP000298324">
    <property type="component" value="Unassembled WGS sequence"/>
</dbReference>
<dbReference type="EMBL" id="QFGA01000001">
    <property type="protein sequence ID" value="TEB07663.1"/>
    <property type="molecule type" value="Genomic_DNA"/>
</dbReference>
<dbReference type="PANTHER" id="PTHR38755">
    <property type="entry name" value="5,10-METHYLENETETRAHYDROFOLATE REDUCTASE"/>
    <property type="match status" value="1"/>
</dbReference>
<organism evidence="2 3">
    <name type="scientific">Pelotomaculum schinkii</name>
    <dbReference type="NCBI Taxonomy" id="78350"/>
    <lineage>
        <taxon>Bacteria</taxon>
        <taxon>Bacillati</taxon>
        <taxon>Bacillota</taxon>
        <taxon>Clostridia</taxon>
        <taxon>Eubacteriales</taxon>
        <taxon>Desulfotomaculaceae</taxon>
        <taxon>Pelotomaculum</taxon>
    </lineage>
</organism>
<dbReference type="AlphaFoldDB" id="A0A4Y7RFW4"/>
<evidence type="ECO:0000313" key="2">
    <source>
        <dbReference type="EMBL" id="TEB07663.1"/>
    </source>
</evidence>
<name>A0A4Y7RFW4_9FIRM</name>
<reference evidence="2 3" key="1">
    <citation type="journal article" date="2018" name="Environ. Microbiol.">
        <title>Novel energy conservation strategies and behaviour of Pelotomaculum schinkii driving syntrophic propionate catabolism.</title>
        <authorList>
            <person name="Hidalgo-Ahumada C.A.P."/>
            <person name="Nobu M.K."/>
            <person name="Narihiro T."/>
            <person name="Tamaki H."/>
            <person name="Liu W.T."/>
            <person name="Kamagata Y."/>
            <person name="Stams A.J.M."/>
            <person name="Imachi H."/>
            <person name="Sousa D.Z."/>
        </authorList>
    </citation>
    <scope>NUCLEOTIDE SEQUENCE [LARGE SCALE GENOMIC DNA]</scope>
    <source>
        <strain evidence="2 3">HH</strain>
    </source>
</reference>
<sequence length="223" mass="24090">MIIARQKNIKDIAAMVEDCEKVLLVGCAGCVTVCLSGGEKETEILASALRIMRKLAGKPLATSTYTATRQCDPEFLTPLDGLVGEADAIISLACGVGVQYLAEKYPDKWVVPAQDTLFAGGATEHGRWDEKCGLCGDCILHRTGGICPVIRCPKSILNGPCGGSQHGRCEIDKDVACAWQLIYDRMKALGRLQDLTAVQPLKDWSKARDGGPRKALREDLMAR</sequence>
<dbReference type="InterPro" id="IPR022026">
    <property type="entry name" value="DUF5981"/>
</dbReference>